<feature type="compositionally biased region" description="Low complexity" evidence="1">
    <location>
        <begin position="505"/>
        <end position="520"/>
    </location>
</feature>
<evidence type="ECO:0000313" key="2">
    <source>
        <dbReference type="EMBL" id="RPB22035.1"/>
    </source>
</evidence>
<evidence type="ECO:0000256" key="1">
    <source>
        <dbReference type="SAM" id="MobiDB-lite"/>
    </source>
</evidence>
<feature type="compositionally biased region" description="Polar residues" evidence="1">
    <location>
        <begin position="460"/>
        <end position="472"/>
    </location>
</feature>
<dbReference type="InParanoid" id="A0A3N4LVI8"/>
<feature type="region of interest" description="Disordered" evidence="1">
    <location>
        <begin position="440"/>
        <end position="579"/>
    </location>
</feature>
<evidence type="ECO:0000313" key="3">
    <source>
        <dbReference type="Proteomes" id="UP000267821"/>
    </source>
</evidence>
<keyword evidence="3" id="KW-1185">Reference proteome</keyword>
<name>A0A3N4LVI8_9PEZI</name>
<feature type="compositionally biased region" description="Basic and acidic residues" evidence="1">
    <location>
        <begin position="966"/>
        <end position="976"/>
    </location>
</feature>
<dbReference type="EMBL" id="ML121555">
    <property type="protein sequence ID" value="RPB22035.1"/>
    <property type="molecule type" value="Genomic_DNA"/>
</dbReference>
<reference evidence="2 3" key="1">
    <citation type="journal article" date="2018" name="Nat. Ecol. Evol.">
        <title>Pezizomycetes genomes reveal the molecular basis of ectomycorrhizal truffle lifestyle.</title>
        <authorList>
            <person name="Murat C."/>
            <person name="Payen T."/>
            <person name="Noel B."/>
            <person name="Kuo A."/>
            <person name="Morin E."/>
            <person name="Chen J."/>
            <person name="Kohler A."/>
            <person name="Krizsan K."/>
            <person name="Balestrini R."/>
            <person name="Da Silva C."/>
            <person name="Montanini B."/>
            <person name="Hainaut M."/>
            <person name="Levati E."/>
            <person name="Barry K.W."/>
            <person name="Belfiori B."/>
            <person name="Cichocki N."/>
            <person name="Clum A."/>
            <person name="Dockter R.B."/>
            <person name="Fauchery L."/>
            <person name="Guy J."/>
            <person name="Iotti M."/>
            <person name="Le Tacon F."/>
            <person name="Lindquist E.A."/>
            <person name="Lipzen A."/>
            <person name="Malagnac F."/>
            <person name="Mello A."/>
            <person name="Molinier V."/>
            <person name="Miyauchi S."/>
            <person name="Poulain J."/>
            <person name="Riccioni C."/>
            <person name="Rubini A."/>
            <person name="Sitrit Y."/>
            <person name="Splivallo R."/>
            <person name="Traeger S."/>
            <person name="Wang M."/>
            <person name="Zifcakova L."/>
            <person name="Wipf D."/>
            <person name="Zambonelli A."/>
            <person name="Paolocci F."/>
            <person name="Nowrousian M."/>
            <person name="Ottonello S."/>
            <person name="Baldrian P."/>
            <person name="Spatafora J.W."/>
            <person name="Henrissat B."/>
            <person name="Nagy L.G."/>
            <person name="Aury J.M."/>
            <person name="Wincker P."/>
            <person name="Grigoriev I.V."/>
            <person name="Bonfante P."/>
            <person name="Martin F.M."/>
        </authorList>
    </citation>
    <scope>NUCLEOTIDE SEQUENCE [LARGE SCALE GENOMIC DNA]</scope>
    <source>
        <strain evidence="2 3">ATCC MYA-4762</strain>
    </source>
</reference>
<accession>A0A3N4LVI8</accession>
<feature type="region of interest" description="Disordered" evidence="1">
    <location>
        <begin position="948"/>
        <end position="1021"/>
    </location>
</feature>
<feature type="compositionally biased region" description="Polar residues" evidence="1">
    <location>
        <begin position="479"/>
        <end position="491"/>
    </location>
</feature>
<feature type="region of interest" description="Disordered" evidence="1">
    <location>
        <begin position="1"/>
        <end position="76"/>
    </location>
</feature>
<protein>
    <submittedName>
        <fullName evidence="2">Uncharacterized protein</fullName>
    </submittedName>
</protein>
<feature type="region of interest" description="Disordered" evidence="1">
    <location>
        <begin position="878"/>
        <end position="909"/>
    </location>
</feature>
<sequence length="1324" mass="148457">MELPMTISVQDVDCSRSYSNNGSKNMQRPKENKDLEGGGEGVEGVQVESRTEDDDHTEVEGSQLEGISDKEGNNQTGHHFQVHQLRGGHQPAVPTAFLPWGPQLVPVRNGQLYPFSSILCPRIWALVKIQYRPGVAPTRASVERELWRQAHCAGRRRDRRRMLSDLDHHTRHDNLGQRSLRTTSATLSPWNIASDDPTFGQQRDLAETVPMPHNQGSMVTRRPTEVVEPETLLNSFDRSIPLSVRDWGLSVPTATTHMVQDLVSENCITQPDDPLPLGQILSYIRPDGRIPVQVRVQGPWGQQSTPCVTQSTPQSPMVTGNPVLESSTNASASATVTIAPHSITSFSLPPRASNLQDFRTGSSAFPSTPARTITYTLLGIQQLQDAQSLALRETELADLRAMRSWPRNQRPLATWKIFERERGLQVELIEVRTRMAERERQPECWDRSGPARRIGRSVPRLSSQWACKSRSLSPPLGDGQNTTAWQRTSLSLMRDQSEAKENSLTNNNGNTPPTATGEPPWTLREYDGPEVVPVPAEDTPQGIPPASNEVPGSGEENTQASQPRPLIRRGGPGVPGGRTWATGWSRQPYYVMRCIIQYCFASMDRWSRQPFYALRGVMRDYNYRSRATKAQAAVLWEYEQTRITRAEAHMRQQLATIDSEDVNEYHDCEVLAYAASSVAEEFSHSRPSSPSHLRPARALLQQDKTLIEPPKVRMRGGAPPWAWHPSGPNPLALPRLPNQDLTSGTVILAAESNFDPISAIVGLRVGLRGNSALPGDEDQNTQQPGDTEESVLEGVCMPFSKLDVIQEGDVELMRYRRERESERELFWKYREWFKNMREVEDQNRATWEQHCTSGRREEFVAPRALLSNIQHKFVTPNSRLNASLPSQPQPGHLPESAVSQDNRCTPQRKHIVHQIQIGDCNHNSNHVDLQAAPQSTLTCNPTEESQIVYIPGKNTKQNQRRRVHREAKGGNERGGGDARQGSAEMQGNANEQTQEIQGDQETSPLQDSKPPSQDAAASAGSVLTPAPSVISTLTAAPAPNSGNTNVIVNIMRVPDLDINLVNDNSVNLFFQREREKGLSRKFLPCQAHWPHLHHSKLNTGDSECKQIPEINMAEFDNYLEFLAQNAEEQWKFRGSNKCAVDAENLICTGITHVTHSRLLRGVDFILESLDRLEQTIALGLDEKGVVEQVDEHGEQLMEIVGLVKILVTEMLGDEGSGIEEERGDDMEGEDDTNSMRVDYDSDMELVNIAFEEEKDVLSDEEIEEYRLRHWREWNLYVAEYMKSGLSEEGIKVISLQDEVGFMCKKERDNRSLDPWGYCTSEKGK</sequence>
<dbReference type="OrthoDB" id="10421437at2759"/>
<feature type="compositionally biased region" description="Polar residues" evidence="1">
    <location>
        <begin position="983"/>
        <end position="1011"/>
    </location>
</feature>
<feature type="compositionally biased region" description="Polar residues" evidence="1">
    <location>
        <begin position="16"/>
        <end position="26"/>
    </location>
</feature>
<organism evidence="2 3">
    <name type="scientific">Terfezia boudieri ATCC MYA-4762</name>
    <dbReference type="NCBI Taxonomy" id="1051890"/>
    <lineage>
        <taxon>Eukaryota</taxon>
        <taxon>Fungi</taxon>
        <taxon>Dikarya</taxon>
        <taxon>Ascomycota</taxon>
        <taxon>Pezizomycotina</taxon>
        <taxon>Pezizomycetes</taxon>
        <taxon>Pezizales</taxon>
        <taxon>Pezizaceae</taxon>
        <taxon>Terfezia</taxon>
    </lineage>
</organism>
<proteinExistence type="predicted"/>
<dbReference type="Proteomes" id="UP000267821">
    <property type="component" value="Unassembled WGS sequence"/>
</dbReference>
<gene>
    <name evidence="2" type="ORF">L211DRAFT_886242</name>
</gene>